<dbReference type="Proteomes" id="UP001432322">
    <property type="component" value="Unassembled WGS sequence"/>
</dbReference>
<evidence type="ECO:0000313" key="1">
    <source>
        <dbReference type="EMBL" id="GMT20423.1"/>
    </source>
</evidence>
<comment type="caution">
    <text evidence="1">The sequence shown here is derived from an EMBL/GenBank/DDBJ whole genome shotgun (WGS) entry which is preliminary data.</text>
</comment>
<protein>
    <submittedName>
        <fullName evidence="1">Uncharacterized protein</fullName>
    </submittedName>
</protein>
<name>A0AAV5VQ34_9BILA</name>
<sequence length="108" mass="12028">DRLGILVSRLFELMQIVSEHGASMENLEYLLKSIEMDHQLIMEHDNQSDSKLRVLAYSFSVGLVTAIRLMEEKKEKESNVAATDDDDSLIAATRYGENLDAVAARAAA</sequence>
<reference evidence="1" key="1">
    <citation type="submission" date="2023-10" db="EMBL/GenBank/DDBJ databases">
        <title>Genome assembly of Pristionchus species.</title>
        <authorList>
            <person name="Yoshida K."/>
            <person name="Sommer R.J."/>
        </authorList>
    </citation>
    <scope>NUCLEOTIDE SEQUENCE</scope>
    <source>
        <strain evidence="1">RS5133</strain>
    </source>
</reference>
<proteinExistence type="predicted"/>
<accession>A0AAV5VQ34</accession>
<keyword evidence="2" id="KW-1185">Reference proteome</keyword>
<gene>
    <name evidence="1" type="ORF">PFISCL1PPCAC_11720</name>
</gene>
<evidence type="ECO:0000313" key="2">
    <source>
        <dbReference type="Proteomes" id="UP001432322"/>
    </source>
</evidence>
<organism evidence="1 2">
    <name type="scientific">Pristionchus fissidentatus</name>
    <dbReference type="NCBI Taxonomy" id="1538716"/>
    <lineage>
        <taxon>Eukaryota</taxon>
        <taxon>Metazoa</taxon>
        <taxon>Ecdysozoa</taxon>
        <taxon>Nematoda</taxon>
        <taxon>Chromadorea</taxon>
        <taxon>Rhabditida</taxon>
        <taxon>Rhabditina</taxon>
        <taxon>Diplogasteromorpha</taxon>
        <taxon>Diplogasteroidea</taxon>
        <taxon>Neodiplogasteridae</taxon>
        <taxon>Pristionchus</taxon>
    </lineage>
</organism>
<feature type="non-terminal residue" evidence="1">
    <location>
        <position position="1"/>
    </location>
</feature>
<feature type="non-terminal residue" evidence="1">
    <location>
        <position position="108"/>
    </location>
</feature>
<dbReference type="EMBL" id="BTSY01000003">
    <property type="protein sequence ID" value="GMT20423.1"/>
    <property type="molecule type" value="Genomic_DNA"/>
</dbReference>
<dbReference type="AlphaFoldDB" id="A0AAV5VQ34"/>